<dbReference type="Gene3D" id="3.30.420.10">
    <property type="entry name" value="Ribonuclease H-like superfamily/Ribonuclease H"/>
    <property type="match status" value="1"/>
</dbReference>
<keyword evidence="1" id="KW-0255">Endonuclease</keyword>
<dbReference type="Proteomes" id="UP000704712">
    <property type="component" value="Unassembled WGS sequence"/>
</dbReference>
<keyword evidence="1" id="KW-0378">Hydrolase</keyword>
<dbReference type="EMBL" id="JAACNO010000976">
    <property type="protein sequence ID" value="KAF4143740.1"/>
    <property type="molecule type" value="Genomic_DNA"/>
</dbReference>
<dbReference type="AlphaFoldDB" id="A0A8S9USP4"/>
<keyword evidence="1" id="KW-0540">Nuclease</keyword>
<name>A0A8S9USP4_PHYIN</name>
<dbReference type="PANTHER" id="PTHR33939">
    <property type="entry name" value="PROTEIN CBG22215"/>
    <property type="match status" value="1"/>
</dbReference>
<proteinExistence type="predicted"/>
<dbReference type="PANTHER" id="PTHR33939:SF1">
    <property type="entry name" value="DUF4371 DOMAIN-CONTAINING PROTEIN"/>
    <property type="match status" value="1"/>
</dbReference>
<sequence length="220" mass="24742">MDESYMHHHYSRHNDSLVDPTDDTYVKEKHNGRRLCFIAAILDKDRSVNDDERPADKEAEMLLDTVDIFEGETTPKQGSRRAKMISAMNDCKLEIPTNATKAILCNILSKHIKDNVAPVIVARAGEKGHEIIFTPPYHSDLQPIEIVWANVKGEVGRQYSTTTTFADIKPRLQRAFENVSPVAVQGCIDAANRQLTKLKKHLEAMDSCDESSCDSENESD</sequence>
<dbReference type="InterPro" id="IPR036397">
    <property type="entry name" value="RNaseH_sf"/>
</dbReference>
<accession>A0A8S9USP4</accession>
<evidence type="ECO:0000313" key="2">
    <source>
        <dbReference type="Proteomes" id="UP000704712"/>
    </source>
</evidence>
<gene>
    <name evidence="1" type="ORF">GN958_ATG07068</name>
</gene>
<protein>
    <submittedName>
        <fullName evidence="1">Putative DDE superfamily endonuclease domain-containing protein</fullName>
    </submittedName>
</protein>
<dbReference type="GO" id="GO:0004519">
    <property type="term" value="F:endonuclease activity"/>
    <property type="evidence" value="ECO:0007669"/>
    <property type="project" value="UniProtKB-KW"/>
</dbReference>
<evidence type="ECO:0000313" key="1">
    <source>
        <dbReference type="EMBL" id="KAF4143740.1"/>
    </source>
</evidence>
<dbReference type="GO" id="GO:0003676">
    <property type="term" value="F:nucleic acid binding"/>
    <property type="evidence" value="ECO:0007669"/>
    <property type="project" value="InterPro"/>
</dbReference>
<organism evidence="1 2">
    <name type="scientific">Phytophthora infestans</name>
    <name type="common">Potato late blight agent</name>
    <name type="synonym">Botrytis infestans</name>
    <dbReference type="NCBI Taxonomy" id="4787"/>
    <lineage>
        <taxon>Eukaryota</taxon>
        <taxon>Sar</taxon>
        <taxon>Stramenopiles</taxon>
        <taxon>Oomycota</taxon>
        <taxon>Peronosporomycetes</taxon>
        <taxon>Peronosporales</taxon>
        <taxon>Peronosporaceae</taxon>
        <taxon>Phytophthora</taxon>
    </lineage>
</organism>
<reference evidence="1" key="1">
    <citation type="submission" date="2020-03" db="EMBL/GenBank/DDBJ databases">
        <title>Hybrid Assembly of Korean Phytophthora infestans isolates.</title>
        <authorList>
            <person name="Prokchorchik M."/>
            <person name="Lee Y."/>
            <person name="Seo J."/>
            <person name="Cho J.-H."/>
            <person name="Park Y.-E."/>
            <person name="Jang D.-C."/>
            <person name="Im J.-S."/>
            <person name="Choi J.-G."/>
            <person name="Park H.-J."/>
            <person name="Lee G.-B."/>
            <person name="Lee Y.-G."/>
            <person name="Hong S.-Y."/>
            <person name="Cho K."/>
            <person name="Sohn K.H."/>
        </authorList>
    </citation>
    <scope>NUCLEOTIDE SEQUENCE</scope>
    <source>
        <strain evidence="1">KR_2_A2</strain>
    </source>
</reference>
<comment type="caution">
    <text evidence="1">The sequence shown here is derived from an EMBL/GenBank/DDBJ whole genome shotgun (WGS) entry which is preliminary data.</text>
</comment>